<feature type="non-terminal residue" evidence="1">
    <location>
        <position position="36"/>
    </location>
</feature>
<accession>A0A392UZF1</accession>
<dbReference type="AlphaFoldDB" id="A0A392UZF1"/>
<evidence type="ECO:0000313" key="1">
    <source>
        <dbReference type="EMBL" id="MCI81398.1"/>
    </source>
</evidence>
<organism evidence="1 2">
    <name type="scientific">Trifolium medium</name>
    <dbReference type="NCBI Taxonomy" id="97028"/>
    <lineage>
        <taxon>Eukaryota</taxon>
        <taxon>Viridiplantae</taxon>
        <taxon>Streptophyta</taxon>
        <taxon>Embryophyta</taxon>
        <taxon>Tracheophyta</taxon>
        <taxon>Spermatophyta</taxon>
        <taxon>Magnoliopsida</taxon>
        <taxon>eudicotyledons</taxon>
        <taxon>Gunneridae</taxon>
        <taxon>Pentapetalae</taxon>
        <taxon>rosids</taxon>
        <taxon>fabids</taxon>
        <taxon>Fabales</taxon>
        <taxon>Fabaceae</taxon>
        <taxon>Papilionoideae</taxon>
        <taxon>50 kb inversion clade</taxon>
        <taxon>NPAAA clade</taxon>
        <taxon>Hologalegina</taxon>
        <taxon>IRL clade</taxon>
        <taxon>Trifolieae</taxon>
        <taxon>Trifolium</taxon>
    </lineage>
</organism>
<protein>
    <submittedName>
        <fullName evidence="1">Uncharacterized protein</fullName>
    </submittedName>
</protein>
<evidence type="ECO:0000313" key="2">
    <source>
        <dbReference type="Proteomes" id="UP000265520"/>
    </source>
</evidence>
<proteinExistence type="predicted"/>
<sequence length="36" mass="4136">MNPPTIEGQYEPTKASEWLFHVEDMLVDLDCTPAEK</sequence>
<reference evidence="1 2" key="1">
    <citation type="journal article" date="2018" name="Front. Plant Sci.">
        <title>Red Clover (Trifolium pratense) and Zigzag Clover (T. medium) - A Picture of Genomic Similarities and Differences.</title>
        <authorList>
            <person name="Dluhosova J."/>
            <person name="Istvanek J."/>
            <person name="Nedelnik J."/>
            <person name="Repkova J."/>
        </authorList>
    </citation>
    <scope>NUCLEOTIDE SEQUENCE [LARGE SCALE GENOMIC DNA]</scope>
    <source>
        <strain evidence="2">cv. 10/8</strain>
        <tissue evidence="1">Leaf</tissue>
    </source>
</reference>
<dbReference type="Proteomes" id="UP000265520">
    <property type="component" value="Unassembled WGS sequence"/>
</dbReference>
<name>A0A392UZF1_9FABA</name>
<keyword evidence="2" id="KW-1185">Reference proteome</keyword>
<comment type="caution">
    <text evidence="1">The sequence shown here is derived from an EMBL/GenBank/DDBJ whole genome shotgun (WGS) entry which is preliminary data.</text>
</comment>
<dbReference type="EMBL" id="LXQA011018093">
    <property type="protein sequence ID" value="MCI81398.1"/>
    <property type="molecule type" value="Genomic_DNA"/>
</dbReference>